<comment type="caution">
    <text evidence="5">The sequence shown here is derived from an EMBL/GenBank/DDBJ whole genome shotgun (WGS) entry which is preliminary data.</text>
</comment>
<keyword evidence="2" id="KW-0238">DNA-binding</keyword>
<dbReference type="Pfam" id="PF07729">
    <property type="entry name" value="FCD"/>
    <property type="match status" value="1"/>
</dbReference>
<evidence type="ECO:0000256" key="3">
    <source>
        <dbReference type="ARBA" id="ARBA00023163"/>
    </source>
</evidence>
<sequence length="177" mass="19857">MLQLSGEGLVNNEGQRGFRVAPLSRADLDDLMSARIAIESMLFEDAIAHGDDNWGAAVTSAWYKLSKAPLPNSPSEHDGADYWEAAHREFHRALLSAARSKWLLRINEQLVNHSERYRRIRLVHPLSQRQLAQDVISEHEAIMKAALSGQASKAVALLKLHLMRTTEVLAERFASDH</sequence>
<organism evidence="5 6">
    <name type="scientific">Pigmentiphaga daeguensis</name>
    <dbReference type="NCBI Taxonomy" id="414049"/>
    <lineage>
        <taxon>Bacteria</taxon>
        <taxon>Pseudomonadati</taxon>
        <taxon>Pseudomonadota</taxon>
        <taxon>Betaproteobacteria</taxon>
        <taxon>Burkholderiales</taxon>
        <taxon>Alcaligenaceae</taxon>
        <taxon>Pigmentiphaga</taxon>
    </lineage>
</organism>
<dbReference type="InterPro" id="IPR011711">
    <property type="entry name" value="GntR_C"/>
</dbReference>
<dbReference type="SUPFAM" id="SSF48008">
    <property type="entry name" value="GntR ligand-binding domain-like"/>
    <property type="match status" value="1"/>
</dbReference>
<evidence type="ECO:0000256" key="1">
    <source>
        <dbReference type="ARBA" id="ARBA00023015"/>
    </source>
</evidence>
<dbReference type="Gene3D" id="1.20.120.530">
    <property type="entry name" value="GntR ligand-binding domain-like"/>
    <property type="match status" value="1"/>
</dbReference>
<evidence type="ECO:0000313" key="5">
    <source>
        <dbReference type="EMBL" id="GAA0516671.1"/>
    </source>
</evidence>
<dbReference type="PANTHER" id="PTHR43537">
    <property type="entry name" value="TRANSCRIPTIONAL REGULATOR, GNTR FAMILY"/>
    <property type="match status" value="1"/>
</dbReference>
<evidence type="ECO:0000256" key="2">
    <source>
        <dbReference type="ARBA" id="ARBA00023125"/>
    </source>
</evidence>
<keyword evidence="6" id="KW-1185">Reference proteome</keyword>
<accession>A0ABP3MAY4</accession>
<feature type="domain" description="GntR C-terminal" evidence="4">
    <location>
        <begin position="30"/>
        <end position="164"/>
    </location>
</feature>
<dbReference type="PANTHER" id="PTHR43537:SF20">
    <property type="entry name" value="HTH-TYPE TRANSCRIPTIONAL REPRESSOR GLAR"/>
    <property type="match status" value="1"/>
</dbReference>
<evidence type="ECO:0000313" key="6">
    <source>
        <dbReference type="Proteomes" id="UP001501706"/>
    </source>
</evidence>
<proteinExistence type="predicted"/>
<evidence type="ECO:0000259" key="4">
    <source>
        <dbReference type="SMART" id="SM00895"/>
    </source>
</evidence>
<dbReference type="InterPro" id="IPR008920">
    <property type="entry name" value="TF_FadR/GntR_C"/>
</dbReference>
<reference evidence="6" key="1">
    <citation type="journal article" date="2019" name="Int. J. Syst. Evol. Microbiol.">
        <title>The Global Catalogue of Microorganisms (GCM) 10K type strain sequencing project: providing services to taxonomists for standard genome sequencing and annotation.</title>
        <authorList>
            <consortium name="The Broad Institute Genomics Platform"/>
            <consortium name="The Broad Institute Genome Sequencing Center for Infectious Disease"/>
            <person name="Wu L."/>
            <person name="Ma J."/>
        </authorList>
    </citation>
    <scope>NUCLEOTIDE SEQUENCE [LARGE SCALE GENOMIC DNA]</scope>
    <source>
        <strain evidence="6">JCM 14330</strain>
    </source>
</reference>
<keyword evidence="1" id="KW-0805">Transcription regulation</keyword>
<dbReference type="Proteomes" id="UP001501706">
    <property type="component" value="Unassembled WGS sequence"/>
</dbReference>
<protein>
    <recommendedName>
        <fullName evidence="4">GntR C-terminal domain-containing protein</fullName>
    </recommendedName>
</protein>
<dbReference type="EMBL" id="BAAAEN010000016">
    <property type="protein sequence ID" value="GAA0516671.1"/>
    <property type="molecule type" value="Genomic_DNA"/>
</dbReference>
<name>A0ABP3MAY4_9BURK</name>
<gene>
    <name evidence="5" type="ORF">GCM10009097_37640</name>
</gene>
<keyword evidence="3" id="KW-0804">Transcription</keyword>
<dbReference type="SMART" id="SM00895">
    <property type="entry name" value="FCD"/>
    <property type="match status" value="1"/>
</dbReference>